<sequence length="264" mass="28547">MDNNDSLRLMIVDDEPLARMRLRGLLADLALPVNVAGEAGSAAEALHLLSRAPVDAVLLDIHMPGSDGLALARRLRQCDPAPAVVFVTAHAEHALQAFEIDAVDYLTKPVRRARLEEALGRVLQRLGRGVRPVPVAAPPATEVPVLVVSDRGRVLRVPVPDVVYLKAEQKYVTLRTCEHSYVLDDALSDLEERLGAAVVRIHRNALVARAAVRALERRTGLGSEGGAEEGGETWAVRLAPHGEWLAVSRRQLPAVREALASEGL</sequence>
<keyword evidence="1" id="KW-0238">DNA-binding</keyword>
<dbReference type="Pfam" id="PF04397">
    <property type="entry name" value="LytTR"/>
    <property type="match status" value="1"/>
</dbReference>
<feature type="modified residue" description="4-aspartylphosphate" evidence="2">
    <location>
        <position position="60"/>
    </location>
</feature>
<dbReference type="PANTHER" id="PTHR48111">
    <property type="entry name" value="REGULATOR OF RPOS"/>
    <property type="match status" value="1"/>
</dbReference>
<dbReference type="EMBL" id="VZPB01000024">
    <property type="protein sequence ID" value="KAB0581585.1"/>
    <property type="molecule type" value="Genomic_DNA"/>
</dbReference>
<dbReference type="SMART" id="SM00448">
    <property type="entry name" value="REC"/>
    <property type="match status" value="1"/>
</dbReference>
<feature type="domain" description="Response regulatory" evidence="3">
    <location>
        <begin position="8"/>
        <end position="123"/>
    </location>
</feature>
<keyword evidence="6" id="KW-1185">Reference proteome</keyword>
<feature type="domain" description="HTH LytTR-type" evidence="4">
    <location>
        <begin position="146"/>
        <end position="261"/>
    </location>
</feature>
<dbReference type="GO" id="GO:0032993">
    <property type="term" value="C:protein-DNA complex"/>
    <property type="evidence" value="ECO:0007669"/>
    <property type="project" value="TreeGrafter"/>
</dbReference>
<dbReference type="Gene3D" id="2.40.50.1020">
    <property type="entry name" value="LytTr DNA-binding domain"/>
    <property type="match status" value="1"/>
</dbReference>
<keyword evidence="2" id="KW-0597">Phosphoprotein</keyword>
<reference evidence="5 6" key="1">
    <citation type="submission" date="2019-09" db="EMBL/GenBank/DDBJ databases">
        <title>Draft genome sequences of 48 bacterial type strains from the CCUG.</title>
        <authorList>
            <person name="Tunovic T."/>
            <person name="Pineiro-Iglesias B."/>
            <person name="Unosson C."/>
            <person name="Inganas E."/>
            <person name="Ohlen M."/>
            <person name="Cardew S."/>
            <person name="Jensie-Markopoulos S."/>
            <person name="Salva-Serra F."/>
            <person name="Jaen-Luchoro D."/>
            <person name="Karlsson R."/>
            <person name="Svensson-Stadler L."/>
            <person name="Chun J."/>
            <person name="Moore E."/>
        </authorList>
    </citation>
    <scope>NUCLEOTIDE SEQUENCE [LARGE SCALE GENOMIC DNA]</scope>
    <source>
        <strain evidence="5 6">CCUG 30977</strain>
    </source>
</reference>
<evidence type="ECO:0000313" key="5">
    <source>
        <dbReference type="EMBL" id="KAB0581585.1"/>
    </source>
</evidence>
<dbReference type="GO" id="GO:0000976">
    <property type="term" value="F:transcription cis-regulatory region binding"/>
    <property type="evidence" value="ECO:0007669"/>
    <property type="project" value="TreeGrafter"/>
</dbReference>
<evidence type="ECO:0000259" key="4">
    <source>
        <dbReference type="PROSITE" id="PS50930"/>
    </source>
</evidence>
<comment type="caution">
    <text evidence="5">The sequence shown here is derived from an EMBL/GenBank/DDBJ whole genome shotgun (WGS) entry which is preliminary data.</text>
</comment>
<dbReference type="RefSeq" id="WP_151124287.1">
    <property type="nucleotide sequence ID" value="NZ_CP088081.1"/>
</dbReference>
<dbReference type="Pfam" id="PF00072">
    <property type="entry name" value="Response_reg"/>
    <property type="match status" value="1"/>
</dbReference>
<dbReference type="PANTHER" id="PTHR48111:SF3">
    <property type="entry name" value="TRANSCRIPTIONAL REGULATORY PROTEIN BTSR"/>
    <property type="match status" value="1"/>
</dbReference>
<name>A0A643FEW7_IDEDE</name>
<accession>A0A643FEW7</accession>
<dbReference type="GO" id="GO:0005829">
    <property type="term" value="C:cytosol"/>
    <property type="evidence" value="ECO:0007669"/>
    <property type="project" value="TreeGrafter"/>
</dbReference>
<evidence type="ECO:0000313" key="6">
    <source>
        <dbReference type="Proteomes" id="UP000430120"/>
    </source>
</evidence>
<dbReference type="SMART" id="SM00850">
    <property type="entry name" value="LytTR"/>
    <property type="match status" value="1"/>
</dbReference>
<dbReference type="OrthoDB" id="236568at2"/>
<dbReference type="AlphaFoldDB" id="A0A643FEW7"/>
<proteinExistence type="predicted"/>
<evidence type="ECO:0000256" key="1">
    <source>
        <dbReference type="ARBA" id="ARBA00023125"/>
    </source>
</evidence>
<evidence type="ECO:0000259" key="3">
    <source>
        <dbReference type="PROSITE" id="PS50110"/>
    </source>
</evidence>
<dbReference type="InterPro" id="IPR011006">
    <property type="entry name" value="CheY-like_superfamily"/>
</dbReference>
<dbReference type="GO" id="GO:0000156">
    <property type="term" value="F:phosphorelay response regulator activity"/>
    <property type="evidence" value="ECO:0007669"/>
    <property type="project" value="TreeGrafter"/>
</dbReference>
<dbReference type="PROSITE" id="PS50110">
    <property type="entry name" value="RESPONSE_REGULATORY"/>
    <property type="match status" value="1"/>
</dbReference>
<dbReference type="InterPro" id="IPR007492">
    <property type="entry name" value="LytTR_DNA-bd_dom"/>
</dbReference>
<dbReference type="Proteomes" id="UP000430120">
    <property type="component" value="Unassembled WGS sequence"/>
</dbReference>
<dbReference type="GO" id="GO:0006355">
    <property type="term" value="P:regulation of DNA-templated transcription"/>
    <property type="evidence" value="ECO:0007669"/>
    <property type="project" value="TreeGrafter"/>
</dbReference>
<protein>
    <submittedName>
        <fullName evidence="5">Response regulator transcription factor</fullName>
    </submittedName>
</protein>
<dbReference type="InterPro" id="IPR001789">
    <property type="entry name" value="Sig_transdc_resp-reg_receiver"/>
</dbReference>
<dbReference type="InterPro" id="IPR039420">
    <property type="entry name" value="WalR-like"/>
</dbReference>
<dbReference type="Gene3D" id="3.40.50.2300">
    <property type="match status" value="1"/>
</dbReference>
<organism evidence="5 6">
    <name type="scientific">Ideonella dechloratans</name>
    <dbReference type="NCBI Taxonomy" id="36863"/>
    <lineage>
        <taxon>Bacteria</taxon>
        <taxon>Pseudomonadati</taxon>
        <taxon>Pseudomonadota</taxon>
        <taxon>Betaproteobacteria</taxon>
        <taxon>Burkholderiales</taxon>
        <taxon>Sphaerotilaceae</taxon>
        <taxon>Ideonella</taxon>
    </lineage>
</organism>
<dbReference type="SUPFAM" id="SSF52172">
    <property type="entry name" value="CheY-like"/>
    <property type="match status" value="1"/>
</dbReference>
<evidence type="ECO:0000256" key="2">
    <source>
        <dbReference type="PROSITE-ProRule" id="PRU00169"/>
    </source>
</evidence>
<gene>
    <name evidence="5" type="ORF">F7Q92_11510</name>
</gene>
<dbReference type="PROSITE" id="PS50930">
    <property type="entry name" value="HTH_LYTTR"/>
    <property type="match status" value="1"/>
</dbReference>